<keyword evidence="2" id="KW-1185">Reference proteome</keyword>
<dbReference type="AlphaFoldDB" id="Q21S44"/>
<accession>Q21S44</accession>
<dbReference type="OrthoDB" id="8912320at2"/>
<dbReference type="RefSeq" id="WP_011465972.1">
    <property type="nucleotide sequence ID" value="NC_007908.1"/>
</dbReference>
<evidence type="ECO:0000313" key="2">
    <source>
        <dbReference type="Proteomes" id="UP000008332"/>
    </source>
</evidence>
<dbReference type="EMBL" id="CP000267">
    <property type="protein sequence ID" value="ABD71409.1"/>
    <property type="molecule type" value="Genomic_DNA"/>
</dbReference>
<dbReference type="HOGENOM" id="CLU_1048177_0_0_4"/>
<dbReference type="eggNOG" id="ENOG503332S">
    <property type="taxonomic scope" value="Bacteria"/>
</dbReference>
<protein>
    <submittedName>
        <fullName evidence="1">Uncharacterized protein</fullName>
    </submittedName>
</protein>
<evidence type="ECO:0000313" key="1">
    <source>
        <dbReference type="EMBL" id="ABD71409.1"/>
    </source>
</evidence>
<proteinExistence type="predicted"/>
<dbReference type="KEGG" id="rfr:Rfer_3709"/>
<name>Q21S44_ALBFT</name>
<sequence>MLDMGVNQGAGLHRIALQAAPRVMAVASHGQQQGELPLLWSLCATLVDLGHSVAVLDATTVESADNPGLAQLLDDAQLQGDENSAPLSWSVIPAAMGLAQLCQPMARPGGPLAPLSELFQRFGVVVIYARAGLLADLLPDSGIEPLLTVAPVKMSAVTAYQALKQMLLNTRLRPTMAAIVGEPALNNAAASHSPVTNLQHCAMTFLGYRLDALAVRALQPAECRSDDMYRLALRLLENAMPLHRHQFMGSH</sequence>
<gene>
    <name evidence="1" type="ordered locus">Rfer_3709</name>
</gene>
<organism evidence="1 2">
    <name type="scientific">Albidiferax ferrireducens (strain ATCC BAA-621 / DSM 15236 / T118)</name>
    <name type="common">Rhodoferax ferrireducens</name>
    <dbReference type="NCBI Taxonomy" id="338969"/>
    <lineage>
        <taxon>Bacteria</taxon>
        <taxon>Pseudomonadati</taxon>
        <taxon>Pseudomonadota</taxon>
        <taxon>Betaproteobacteria</taxon>
        <taxon>Burkholderiales</taxon>
        <taxon>Comamonadaceae</taxon>
        <taxon>Rhodoferax</taxon>
    </lineage>
</organism>
<dbReference type="STRING" id="338969.Rfer_3709"/>
<dbReference type="Proteomes" id="UP000008332">
    <property type="component" value="Chromosome"/>
</dbReference>
<reference evidence="2" key="1">
    <citation type="submission" date="2006-02" db="EMBL/GenBank/DDBJ databases">
        <title>Complete sequence of chromosome of Rhodoferax ferrireducens DSM 15236.</title>
        <authorList>
            <person name="Copeland A."/>
            <person name="Lucas S."/>
            <person name="Lapidus A."/>
            <person name="Barry K."/>
            <person name="Detter J.C."/>
            <person name="Glavina del Rio T."/>
            <person name="Hammon N."/>
            <person name="Israni S."/>
            <person name="Pitluck S."/>
            <person name="Brettin T."/>
            <person name="Bruce D."/>
            <person name="Han C."/>
            <person name="Tapia R."/>
            <person name="Gilna P."/>
            <person name="Kiss H."/>
            <person name="Schmutz J."/>
            <person name="Larimer F."/>
            <person name="Land M."/>
            <person name="Kyrpides N."/>
            <person name="Ivanova N."/>
            <person name="Richardson P."/>
        </authorList>
    </citation>
    <scope>NUCLEOTIDE SEQUENCE [LARGE SCALE GENOMIC DNA]</scope>
    <source>
        <strain evidence="2">ATCC BAA-621 / DSM 15236 / T118</strain>
    </source>
</reference>